<dbReference type="PROSITE" id="PS50893">
    <property type="entry name" value="ABC_TRANSPORTER_2"/>
    <property type="match status" value="1"/>
</dbReference>
<evidence type="ECO:0000256" key="9">
    <source>
        <dbReference type="ARBA" id="ARBA00023136"/>
    </source>
</evidence>
<sequence length="335" mass="36499">MEFAVLGVRDLSVRIGRHEIVSIDELDLPAGRRLGLVGESGSGKTMTAMSLAGLAPAEARQCGSIVLDGHELVGLGDKQLARVRGAQMGVIFQDPLRALNPTMRIGRQIDEAVRLHANLSRAERRERVLELMSHVQLSEPERLVRRYPHQLSGGQRQRVLIAMAIASGPRLLIADEPTTALDVTVQKEILGLLVRLSEERQMALLFVSHDLGVVRAVCEYVAVLYGGRLVETGPVRTVIHRPRHRYTEALIGANPGHASADDLAAVNGRQLTAIPGVVPSIDAFPIGCRFRDRCAHAVAACADDPPMERLAGEHRFACFNPTIAAKEWELDGNAR</sequence>
<gene>
    <name evidence="11" type="ORF">G1H10_27425</name>
</gene>
<keyword evidence="9" id="KW-0472">Membrane</keyword>
<dbReference type="InterPro" id="IPR027417">
    <property type="entry name" value="P-loop_NTPase"/>
</dbReference>
<evidence type="ECO:0000256" key="2">
    <source>
        <dbReference type="ARBA" id="ARBA00005417"/>
    </source>
</evidence>
<keyword evidence="12" id="KW-1185">Reference proteome</keyword>
<dbReference type="RefSeq" id="WP_281354432.1">
    <property type="nucleotide sequence ID" value="NZ_JAAGOA010000027.1"/>
</dbReference>
<accession>A0A6L9SGY5</accession>
<dbReference type="AlphaFoldDB" id="A0A6L9SGY5"/>
<keyword evidence="3" id="KW-0813">Transport</keyword>
<dbReference type="Gene3D" id="3.40.50.300">
    <property type="entry name" value="P-loop containing nucleotide triphosphate hydrolases"/>
    <property type="match status" value="1"/>
</dbReference>
<evidence type="ECO:0000256" key="4">
    <source>
        <dbReference type="ARBA" id="ARBA00022475"/>
    </source>
</evidence>
<protein>
    <submittedName>
        <fullName evidence="11">ABC transporter ATP-binding protein</fullName>
    </submittedName>
</protein>
<dbReference type="GO" id="GO:0016887">
    <property type="term" value="F:ATP hydrolysis activity"/>
    <property type="evidence" value="ECO:0007669"/>
    <property type="project" value="InterPro"/>
</dbReference>
<evidence type="ECO:0000256" key="5">
    <source>
        <dbReference type="ARBA" id="ARBA00022519"/>
    </source>
</evidence>
<dbReference type="InterPro" id="IPR017871">
    <property type="entry name" value="ABC_transporter-like_CS"/>
</dbReference>
<dbReference type="Proteomes" id="UP000475214">
    <property type="component" value="Unassembled WGS sequence"/>
</dbReference>
<dbReference type="InterPro" id="IPR003593">
    <property type="entry name" value="AAA+_ATPase"/>
</dbReference>
<dbReference type="InterPro" id="IPR013563">
    <property type="entry name" value="Oligopep_ABC_C"/>
</dbReference>
<dbReference type="NCBIfam" id="TIGR01727">
    <property type="entry name" value="oligo_HPY"/>
    <property type="match status" value="1"/>
</dbReference>
<comment type="caution">
    <text evidence="11">The sequence shown here is derived from an EMBL/GenBank/DDBJ whole genome shotgun (WGS) entry which is preliminary data.</text>
</comment>
<evidence type="ECO:0000256" key="1">
    <source>
        <dbReference type="ARBA" id="ARBA00004202"/>
    </source>
</evidence>
<dbReference type="InterPro" id="IPR050388">
    <property type="entry name" value="ABC_Ni/Peptide_Import"/>
</dbReference>
<proteinExistence type="inferred from homology"/>
<comment type="subcellular location">
    <subcellularLocation>
        <location evidence="1">Cell membrane</location>
        <topology evidence="1">Peripheral membrane protein</topology>
    </subcellularLocation>
</comment>
<dbReference type="EMBL" id="JAAGOA010000027">
    <property type="protein sequence ID" value="NEE03904.1"/>
    <property type="molecule type" value="Genomic_DNA"/>
</dbReference>
<dbReference type="PROSITE" id="PS00211">
    <property type="entry name" value="ABC_TRANSPORTER_1"/>
    <property type="match status" value="1"/>
</dbReference>
<reference evidence="11 12" key="1">
    <citation type="submission" date="2020-02" db="EMBL/GenBank/DDBJ databases">
        <authorList>
            <person name="Li X.-J."/>
            <person name="Han X.-M."/>
        </authorList>
    </citation>
    <scope>NUCLEOTIDE SEQUENCE [LARGE SCALE GENOMIC DNA]</scope>
    <source>
        <strain evidence="11 12">CCTCC AB 2017055</strain>
    </source>
</reference>
<dbReference type="GO" id="GO:0015833">
    <property type="term" value="P:peptide transport"/>
    <property type="evidence" value="ECO:0007669"/>
    <property type="project" value="InterPro"/>
</dbReference>
<dbReference type="PANTHER" id="PTHR43297:SF14">
    <property type="entry name" value="ATPASE AAA-TYPE CORE DOMAIN-CONTAINING PROTEIN"/>
    <property type="match status" value="1"/>
</dbReference>
<comment type="similarity">
    <text evidence="2">Belongs to the ABC transporter superfamily.</text>
</comment>
<keyword evidence="5" id="KW-0997">Cell inner membrane</keyword>
<dbReference type="SUPFAM" id="SSF52540">
    <property type="entry name" value="P-loop containing nucleoside triphosphate hydrolases"/>
    <property type="match status" value="1"/>
</dbReference>
<keyword evidence="4" id="KW-1003">Cell membrane</keyword>
<dbReference type="GO" id="GO:0005524">
    <property type="term" value="F:ATP binding"/>
    <property type="evidence" value="ECO:0007669"/>
    <property type="project" value="UniProtKB-KW"/>
</dbReference>
<organism evidence="11 12">
    <name type="scientific">Phytoactinopolyspora halotolerans</name>
    <dbReference type="NCBI Taxonomy" id="1981512"/>
    <lineage>
        <taxon>Bacteria</taxon>
        <taxon>Bacillati</taxon>
        <taxon>Actinomycetota</taxon>
        <taxon>Actinomycetes</taxon>
        <taxon>Jiangellales</taxon>
        <taxon>Jiangellaceae</taxon>
        <taxon>Phytoactinopolyspora</taxon>
    </lineage>
</organism>
<keyword evidence="8" id="KW-1278">Translocase</keyword>
<evidence type="ECO:0000313" key="11">
    <source>
        <dbReference type="EMBL" id="NEE03904.1"/>
    </source>
</evidence>
<dbReference type="SMART" id="SM00382">
    <property type="entry name" value="AAA"/>
    <property type="match status" value="1"/>
</dbReference>
<dbReference type="Pfam" id="PF08352">
    <property type="entry name" value="oligo_HPY"/>
    <property type="match status" value="1"/>
</dbReference>
<name>A0A6L9SGY5_9ACTN</name>
<dbReference type="GO" id="GO:0005886">
    <property type="term" value="C:plasma membrane"/>
    <property type="evidence" value="ECO:0007669"/>
    <property type="project" value="UniProtKB-SubCell"/>
</dbReference>
<dbReference type="PANTHER" id="PTHR43297">
    <property type="entry name" value="OLIGOPEPTIDE TRANSPORT ATP-BINDING PROTEIN APPD"/>
    <property type="match status" value="1"/>
</dbReference>
<feature type="domain" description="ABC transporter" evidence="10">
    <location>
        <begin position="6"/>
        <end position="251"/>
    </location>
</feature>
<evidence type="ECO:0000256" key="8">
    <source>
        <dbReference type="ARBA" id="ARBA00022967"/>
    </source>
</evidence>
<dbReference type="FunFam" id="3.40.50.300:FF:000016">
    <property type="entry name" value="Oligopeptide ABC transporter ATP-binding component"/>
    <property type="match status" value="1"/>
</dbReference>
<keyword evidence="6" id="KW-0547">Nucleotide-binding</keyword>
<keyword evidence="7 11" id="KW-0067">ATP-binding</keyword>
<evidence type="ECO:0000256" key="3">
    <source>
        <dbReference type="ARBA" id="ARBA00022448"/>
    </source>
</evidence>
<evidence type="ECO:0000256" key="7">
    <source>
        <dbReference type="ARBA" id="ARBA00022840"/>
    </source>
</evidence>
<dbReference type="InterPro" id="IPR003439">
    <property type="entry name" value="ABC_transporter-like_ATP-bd"/>
</dbReference>
<evidence type="ECO:0000313" key="12">
    <source>
        <dbReference type="Proteomes" id="UP000475214"/>
    </source>
</evidence>
<dbReference type="Pfam" id="PF00005">
    <property type="entry name" value="ABC_tran"/>
    <property type="match status" value="1"/>
</dbReference>
<dbReference type="CDD" id="cd03257">
    <property type="entry name" value="ABC_NikE_OppD_transporters"/>
    <property type="match status" value="1"/>
</dbReference>
<evidence type="ECO:0000256" key="6">
    <source>
        <dbReference type="ARBA" id="ARBA00022741"/>
    </source>
</evidence>
<evidence type="ECO:0000259" key="10">
    <source>
        <dbReference type="PROSITE" id="PS50893"/>
    </source>
</evidence>